<comment type="caution">
    <text evidence="1">The sequence shown here is derived from an EMBL/GenBank/DDBJ whole genome shotgun (WGS) entry which is preliminary data.</text>
</comment>
<evidence type="ECO:0000313" key="2">
    <source>
        <dbReference type="Proteomes" id="UP001387447"/>
    </source>
</evidence>
<accession>A0ABU9ESH0</accession>
<sequence>MLINGGIPEIQRFITNINKPGFITKNSQKKYDKNKLLNKQKLMKNNRHNVDFQPRGVVPQSPNNHQELMKNEEQLGLNQSKPKSLVVPKNKYIPDNVQVSTKGDILSSDFYNKPSSVKEMMQKTIQDRAKLKQQVSSQRSHKVEPLNQQDIYELDENIKAQYNRNYNEQEKAESKQQEVVTSEHLEALAREIYGFICQRFQVERERYGSHRSSGRFPW</sequence>
<keyword evidence="2" id="KW-1185">Reference proteome</keyword>
<dbReference type="EMBL" id="JBBWYZ010000028">
    <property type="protein sequence ID" value="MEK9514909.1"/>
    <property type="molecule type" value="Genomic_DNA"/>
</dbReference>
<organism evidence="1 2">
    <name type="scientific">Limnospira fusiformis PMC 851.14</name>
    <dbReference type="NCBI Taxonomy" id="2219512"/>
    <lineage>
        <taxon>Bacteria</taxon>
        <taxon>Bacillati</taxon>
        <taxon>Cyanobacteriota</taxon>
        <taxon>Cyanophyceae</taxon>
        <taxon>Oscillatoriophycideae</taxon>
        <taxon>Oscillatoriales</taxon>
        <taxon>Sirenicapillariaceae</taxon>
        <taxon>Limnospira</taxon>
    </lineage>
</organism>
<proteinExistence type="predicted"/>
<reference evidence="1 2" key="1">
    <citation type="journal article" date="2024" name="Front. Microbiol.">
        <title>Transcriptomic insights into the dominance of two phototrophs throughout the water column of a tropical hypersaline-alkaline crater lake (Dziani Dzaha, Mayotte).</title>
        <authorList>
            <person name="Duperron S."/>
            <person name="Halary S."/>
            <person name="Bouly J.-P."/>
            <person name="Roussel T."/>
            <person name="Hugoni M."/>
            <person name="Bruto M."/>
            <person name="Oger P."/>
            <person name="Duval C."/>
            <person name="Woo A."/>
            <person name="Jezequiel D."/>
            <person name="Ader M."/>
            <person name="Leboulanger C."/>
            <person name="Agogue H."/>
            <person name="Grossi V."/>
            <person name="Trousselier M."/>
            <person name="Bernard C."/>
        </authorList>
    </citation>
    <scope>NUCLEOTIDE SEQUENCE [LARGE SCALE GENOMIC DNA]</scope>
    <source>
        <strain evidence="1 2">PMC 851.14</strain>
    </source>
</reference>
<dbReference type="RefSeq" id="WP_368663278.1">
    <property type="nucleotide sequence ID" value="NZ_JBBWYZ010000028.1"/>
</dbReference>
<evidence type="ECO:0000313" key="1">
    <source>
        <dbReference type="EMBL" id="MEK9514909.1"/>
    </source>
</evidence>
<protein>
    <submittedName>
        <fullName evidence="1">Uncharacterized protein</fullName>
    </submittedName>
</protein>
<gene>
    <name evidence="1" type="ORF">AAEJ74_25605</name>
</gene>
<name>A0ABU9ESH0_LIMFS</name>
<dbReference type="Proteomes" id="UP001387447">
    <property type="component" value="Unassembled WGS sequence"/>
</dbReference>